<name>W1Y6Z0_9ZZZZ</name>
<feature type="non-terminal residue" evidence="1">
    <location>
        <position position="1"/>
    </location>
</feature>
<proteinExistence type="predicted"/>
<sequence length="34" mass="3827">LQVSLLIPDSDVIFPTPDGELAHRDSRNIFIKYG</sequence>
<dbReference type="AlphaFoldDB" id="W1Y6Z0"/>
<evidence type="ECO:0000313" key="1">
    <source>
        <dbReference type="EMBL" id="ETJ38171.1"/>
    </source>
</evidence>
<dbReference type="EMBL" id="AZMM01007693">
    <property type="protein sequence ID" value="ETJ38171.1"/>
    <property type="molecule type" value="Genomic_DNA"/>
</dbReference>
<accession>W1Y6Z0</accession>
<gene>
    <name evidence="1" type="ORF">Q604_UNBC07693G0001</name>
</gene>
<protein>
    <submittedName>
        <fullName evidence="1">Uncharacterized protein</fullName>
    </submittedName>
</protein>
<comment type="caution">
    <text evidence="1">The sequence shown here is derived from an EMBL/GenBank/DDBJ whole genome shotgun (WGS) entry which is preliminary data.</text>
</comment>
<reference evidence="1" key="1">
    <citation type="submission" date="2013-12" db="EMBL/GenBank/DDBJ databases">
        <title>A Varibaculum cambriense genome reconstructed from a premature infant gut community with otherwise low bacterial novelty that shifts toward anaerobic metabolism during the third week of life.</title>
        <authorList>
            <person name="Brown C.T."/>
            <person name="Sharon I."/>
            <person name="Thomas B.C."/>
            <person name="Castelle C.J."/>
            <person name="Morowitz M.J."/>
            <person name="Banfield J.F."/>
        </authorList>
    </citation>
    <scope>NUCLEOTIDE SEQUENCE</scope>
</reference>
<organism evidence="1">
    <name type="scientific">human gut metagenome</name>
    <dbReference type="NCBI Taxonomy" id="408170"/>
    <lineage>
        <taxon>unclassified sequences</taxon>
        <taxon>metagenomes</taxon>
        <taxon>organismal metagenomes</taxon>
    </lineage>
</organism>